<organism evidence="2 3">
    <name type="scientific">Paenibacillus plantiphilus</name>
    <dbReference type="NCBI Taxonomy" id="2905650"/>
    <lineage>
        <taxon>Bacteria</taxon>
        <taxon>Bacillati</taxon>
        <taxon>Bacillota</taxon>
        <taxon>Bacilli</taxon>
        <taxon>Bacillales</taxon>
        <taxon>Paenibacillaceae</taxon>
        <taxon>Paenibacillus</taxon>
    </lineage>
</organism>
<sequence>MRNWIVVALILIVIGLIGMTSSFSIEGLLSGGAEQYSKEETLDAADVKEIQFEVGSMDMEIVPSSSDMIRAKISGDASKKFHDNIILKLERDGDRVKIIADTDEGFSIGFSVMNLDLRVEIPARKWEELMLDTGSGNMDVKDIAAEVIRVNGGSGDFTVEGIEVDQFIAELGSGEFDLRELKAANVEVKVNSGNTTFKQVTASKIAIEGGSGNVELIDSDAELKASISSGNITVELDEIQHAMNLETGSGNVTIATDKKPESARIKFNHGSGDLYNDWNDTDESIDGDDTKNVTFGDGDAVVQVRTGSGNLTLEHR</sequence>
<dbReference type="Gene3D" id="2.160.20.120">
    <property type="match status" value="1"/>
</dbReference>
<gene>
    <name evidence="2" type="ORF">PAECIP111893_04331</name>
</gene>
<feature type="domain" description="DUF4097" evidence="1">
    <location>
        <begin position="47"/>
        <end position="313"/>
    </location>
</feature>
<dbReference type="Proteomes" id="UP000838686">
    <property type="component" value="Unassembled WGS sequence"/>
</dbReference>
<accession>A0ABN8GWL8</accession>
<name>A0ABN8GWL8_9BACL</name>
<dbReference type="InterPro" id="IPR025164">
    <property type="entry name" value="Toastrack_DUF4097"/>
</dbReference>
<proteinExistence type="predicted"/>
<dbReference type="RefSeq" id="WP_236344744.1">
    <property type="nucleotide sequence ID" value="NZ_CAKMMF010000029.1"/>
</dbReference>
<keyword evidence="3" id="KW-1185">Reference proteome</keyword>
<protein>
    <recommendedName>
        <fullName evidence="1">DUF4097 domain-containing protein</fullName>
    </recommendedName>
</protein>
<evidence type="ECO:0000313" key="2">
    <source>
        <dbReference type="EMBL" id="CAH1217918.1"/>
    </source>
</evidence>
<evidence type="ECO:0000313" key="3">
    <source>
        <dbReference type="Proteomes" id="UP000838686"/>
    </source>
</evidence>
<dbReference type="Pfam" id="PF13349">
    <property type="entry name" value="DUF4097"/>
    <property type="match status" value="1"/>
</dbReference>
<comment type="caution">
    <text evidence="2">The sequence shown here is derived from an EMBL/GenBank/DDBJ whole genome shotgun (WGS) entry which is preliminary data.</text>
</comment>
<reference evidence="2" key="1">
    <citation type="submission" date="2022-01" db="EMBL/GenBank/DDBJ databases">
        <authorList>
            <person name="Criscuolo A."/>
        </authorList>
    </citation>
    <scope>NUCLEOTIDE SEQUENCE</scope>
    <source>
        <strain evidence="2">CIP111893</strain>
    </source>
</reference>
<evidence type="ECO:0000259" key="1">
    <source>
        <dbReference type="Pfam" id="PF13349"/>
    </source>
</evidence>
<dbReference type="EMBL" id="CAKMMF010000029">
    <property type="protein sequence ID" value="CAH1217918.1"/>
    <property type="molecule type" value="Genomic_DNA"/>
</dbReference>